<sequence>MRYIIASTLFSAAAAQATIATIPVSSPAILNLPAIPVLPLQGIPDVLSGNGYNSIADSLNKAAQSLGIHADAAAVANAKITGNVSANPNILATFDLIKAAGGASATLWQLAYDLESKVCSVATSINQQNLATQQANLVAAVQAQITAIARLRQTIMATVSAVQSQAGAFSDAEKAIITSAIQGLVSSVNASSQPLLILASGLKNVGITTISDLANTLQVQSNALATYAARVDFTGA</sequence>
<evidence type="ECO:0000313" key="2">
    <source>
        <dbReference type="EMBL" id="KAF2440404.1"/>
    </source>
</evidence>
<reference evidence="2" key="1">
    <citation type="journal article" date="2020" name="Stud. Mycol.">
        <title>101 Dothideomycetes genomes: a test case for predicting lifestyles and emergence of pathogens.</title>
        <authorList>
            <person name="Haridas S."/>
            <person name="Albert R."/>
            <person name="Binder M."/>
            <person name="Bloem J."/>
            <person name="Labutti K."/>
            <person name="Salamov A."/>
            <person name="Andreopoulos B."/>
            <person name="Baker S."/>
            <person name="Barry K."/>
            <person name="Bills G."/>
            <person name="Bluhm B."/>
            <person name="Cannon C."/>
            <person name="Castanera R."/>
            <person name="Culley D."/>
            <person name="Daum C."/>
            <person name="Ezra D."/>
            <person name="Gonzalez J."/>
            <person name="Henrissat B."/>
            <person name="Kuo A."/>
            <person name="Liang C."/>
            <person name="Lipzen A."/>
            <person name="Lutzoni F."/>
            <person name="Magnuson J."/>
            <person name="Mondo S."/>
            <person name="Nolan M."/>
            <person name="Ohm R."/>
            <person name="Pangilinan J."/>
            <person name="Park H.-J."/>
            <person name="Ramirez L."/>
            <person name="Alfaro M."/>
            <person name="Sun H."/>
            <person name="Tritt A."/>
            <person name="Yoshinaga Y."/>
            <person name="Zwiers L.-H."/>
            <person name="Turgeon B."/>
            <person name="Goodwin S."/>
            <person name="Spatafora J."/>
            <person name="Crous P."/>
            <person name="Grigoriev I."/>
        </authorList>
    </citation>
    <scope>NUCLEOTIDE SEQUENCE</scope>
    <source>
        <strain evidence="2">CBS 690.94</strain>
    </source>
</reference>
<organism evidence="2 3">
    <name type="scientific">Karstenula rhodostoma CBS 690.94</name>
    <dbReference type="NCBI Taxonomy" id="1392251"/>
    <lineage>
        <taxon>Eukaryota</taxon>
        <taxon>Fungi</taxon>
        <taxon>Dikarya</taxon>
        <taxon>Ascomycota</taxon>
        <taxon>Pezizomycotina</taxon>
        <taxon>Dothideomycetes</taxon>
        <taxon>Pleosporomycetidae</taxon>
        <taxon>Pleosporales</taxon>
        <taxon>Massarineae</taxon>
        <taxon>Didymosphaeriaceae</taxon>
        <taxon>Karstenula</taxon>
    </lineage>
</organism>
<dbReference type="Proteomes" id="UP000799764">
    <property type="component" value="Unassembled WGS sequence"/>
</dbReference>
<proteinExistence type="predicted"/>
<gene>
    <name evidence="2" type="ORF">P171DRAFT_499724</name>
</gene>
<dbReference type="AlphaFoldDB" id="A0A9P4U6Q7"/>
<feature type="chain" id="PRO_5040447658" evidence="1">
    <location>
        <begin position="21"/>
        <end position="236"/>
    </location>
</feature>
<feature type="signal peptide" evidence="1">
    <location>
        <begin position="1"/>
        <end position="20"/>
    </location>
</feature>
<comment type="caution">
    <text evidence="2">The sequence shown here is derived from an EMBL/GenBank/DDBJ whole genome shotgun (WGS) entry which is preliminary data.</text>
</comment>
<evidence type="ECO:0000313" key="3">
    <source>
        <dbReference type="Proteomes" id="UP000799764"/>
    </source>
</evidence>
<dbReference type="EMBL" id="MU001507">
    <property type="protein sequence ID" value="KAF2440404.1"/>
    <property type="molecule type" value="Genomic_DNA"/>
</dbReference>
<dbReference type="OrthoDB" id="3800563at2759"/>
<accession>A0A9P4U6Q7</accession>
<protein>
    <submittedName>
        <fullName evidence="2">Uncharacterized protein</fullName>
    </submittedName>
</protein>
<keyword evidence="1" id="KW-0732">Signal</keyword>
<evidence type="ECO:0000256" key="1">
    <source>
        <dbReference type="SAM" id="SignalP"/>
    </source>
</evidence>
<keyword evidence="3" id="KW-1185">Reference proteome</keyword>
<name>A0A9P4U6Q7_9PLEO</name>